<dbReference type="EMBL" id="CP031337">
    <property type="protein sequence ID" value="AXK38966.1"/>
    <property type="molecule type" value="Genomic_DNA"/>
</dbReference>
<name>A0A345Y4W4_9NEIS</name>
<dbReference type="RefSeq" id="WP_115432901.1">
    <property type="nucleotide sequence ID" value="NZ_CP031337.1"/>
</dbReference>
<reference evidence="1 2" key="1">
    <citation type="submission" date="2018-07" db="EMBL/GenBank/DDBJ databases">
        <title>Crenobacter cavernae sp. nov., isolated from a karst cave.</title>
        <authorList>
            <person name="Zhu H."/>
        </authorList>
    </citation>
    <scope>NUCLEOTIDE SEQUENCE [LARGE SCALE GENOMIC DNA]</scope>
    <source>
        <strain evidence="1 2">K1W11S-77</strain>
    </source>
</reference>
<dbReference type="Proteomes" id="UP000254537">
    <property type="component" value="Chromosome"/>
</dbReference>
<accession>A0A345Y4W4</accession>
<proteinExistence type="predicted"/>
<protein>
    <submittedName>
        <fullName evidence="1">Uncharacterized protein</fullName>
    </submittedName>
</protein>
<organism evidence="1 2">
    <name type="scientific">Crenobacter cavernae</name>
    <dbReference type="NCBI Taxonomy" id="2290923"/>
    <lineage>
        <taxon>Bacteria</taxon>
        <taxon>Pseudomonadati</taxon>
        <taxon>Pseudomonadota</taxon>
        <taxon>Betaproteobacteria</taxon>
        <taxon>Neisseriales</taxon>
        <taxon>Neisseriaceae</taxon>
        <taxon>Crenobacter</taxon>
    </lineage>
</organism>
<dbReference type="KEGG" id="ccah:DWG20_05690"/>
<gene>
    <name evidence="1" type="ORF">DWG20_05690</name>
</gene>
<evidence type="ECO:0000313" key="2">
    <source>
        <dbReference type="Proteomes" id="UP000254537"/>
    </source>
</evidence>
<evidence type="ECO:0000313" key="1">
    <source>
        <dbReference type="EMBL" id="AXK38966.1"/>
    </source>
</evidence>
<dbReference type="AlphaFoldDB" id="A0A345Y4W4"/>
<sequence>MLAYHEYLVPAKPSVTATMFGEAIDANFFATVGFEPKNVRSLSLAEWAEFMLGEPYVPTSNVSSVSMKGHESQSLIKRVIAWFKVRT</sequence>